<comment type="domain">
    <text evidence="10">Modular enzyme with four functionally distinct domains. The isolated Hcy-binding domain catalyzes methyl transfer from free methylcobalamin to homocysteine. The Hcy-binding domain in association with the pterin-binding domain catalyzes the methylation of cob(I)alamin by methyltetrahydrofolate and the methylation of homocysteine. The B12-binding domain binds the cofactor. The AdoMet activation domain binds S-adenosyl-L-methionine. Under aerobic conditions cob(I)alamin can be converted to inactive cob(II)alamin. Reductive methylation by S-adenosyl-L-methionine and flavodoxin regenerates methylcobalamin.</text>
</comment>
<dbReference type="GO" id="GO:0005829">
    <property type="term" value="C:cytosol"/>
    <property type="evidence" value="ECO:0007669"/>
    <property type="project" value="TreeGrafter"/>
</dbReference>
<dbReference type="InterPro" id="IPR000489">
    <property type="entry name" value="Pterin-binding_dom"/>
</dbReference>
<dbReference type="GO" id="GO:0031419">
    <property type="term" value="F:cobalamin binding"/>
    <property type="evidence" value="ECO:0007669"/>
    <property type="project" value="UniProtKB-UniRule"/>
</dbReference>
<dbReference type="GO" id="GO:0046653">
    <property type="term" value="P:tetrahydrofolate metabolic process"/>
    <property type="evidence" value="ECO:0007669"/>
    <property type="project" value="TreeGrafter"/>
</dbReference>
<evidence type="ECO:0000256" key="9">
    <source>
        <dbReference type="NCBIfam" id="TIGR02082"/>
    </source>
</evidence>
<comment type="function">
    <text evidence="10">Catalyzes the transfer of a methyl group from methyl-cobalamin to homocysteine, yielding enzyme-bound cob(I)alamin and methionine. Subsequently, remethylates the cofactor using methyltetrahydrofolate.</text>
</comment>
<dbReference type="GO" id="GO:0008705">
    <property type="term" value="F:methionine synthase activity"/>
    <property type="evidence" value="ECO:0007669"/>
    <property type="project" value="UniProtKB-UniRule"/>
</dbReference>
<dbReference type="Pfam" id="PF02965">
    <property type="entry name" value="Met_synt_B12"/>
    <property type="match status" value="1"/>
</dbReference>
<feature type="binding site" evidence="12">
    <location>
        <position position="461"/>
    </location>
    <ligand>
        <name>methylcob(III)alamin</name>
        <dbReference type="ChEBI" id="CHEBI:28115"/>
    </ligand>
</feature>
<feature type="binding site" evidence="12">
    <location>
        <begin position="409"/>
        <end position="413"/>
    </location>
    <ligand>
        <name>methylcob(III)alamin</name>
        <dbReference type="ChEBI" id="CHEBI:28115"/>
    </ligand>
</feature>
<evidence type="ECO:0000259" key="15">
    <source>
        <dbReference type="PROSITE" id="PS51332"/>
    </source>
</evidence>
<comment type="catalytic activity">
    <reaction evidence="10">
        <text>(6S)-5-methyl-5,6,7,8-tetrahydrofolate + L-homocysteine = (6S)-5,6,7,8-tetrahydrofolate + L-methionine</text>
        <dbReference type="Rhea" id="RHEA:11172"/>
        <dbReference type="ChEBI" id="CHEBI:18608"/>
        <dbReference type="ChEBI" id="CHEBI:57453"/>
        <dbReference type="ChEBI" id="CHEBI:57844"/>
        <dbReference type="ChEBI" id="CHEBI:58199"/>
        <dbReference type="EC" id="2.1.1.13"/>
    </reaction>
</comment>
<evidence type="ECO:0000256" key="4">
    <source>
        <dbReference type="ARBA" id="ARBA00022679"/>
    </source>
</evidence>
<evidence type="ECO:0000313" key="18">
    <source>
        <dbReference type="Proteomes" id="UP000253918"/>
    </source>
</evidence>
<feature type="domain" description="Pterin-binding" evidence="13">
    <location>
        <begin position="7"/>
        <end position="267"/>
    </location>
</feature>
<dbReference type="FunFam" id="3.20.20.20:FF:000002">
    <property type="entry name" value="Methionine synthase"/>
    <property type="match status" value="1"/>
</dbReference>
<keyword evidence="8 10" id="KW-0170">Cobalt</keyword>
<dbReference type="Gene3D" id="3.20.20.20">
    <property type="entry name" value="Dihydropteroate synthase-like"/>
    <property type="match status" value="1"/>
</dbReference>
<evidence type="ECO:0000256" key="10">
    <source>
        <dbReference type="PIRNR" id="PIRNR000381"/>
    </source>
</evidence>
<dbReference type="SUPFAM" id="SSF52242">
    <property type="entry name" value="Cobalamin (vitamin B12)-binding domain"/>
    <property type="match status" value="1"/>
</dbReference>
<feature type="binding site" description="axial binding residue" evidence="11">
    <location>
        <position position="412"/>
    </location>
    <ligand>
        <name>methylcob(III)alamin</name>
        <dbReference type="ChEBI" id="CHEBI:28115"/>
    </ligand>
    <ligandPart>
        <name>Co</name>
        <dbReference type="ChEBI" id="CHEBI:27638"/>
    </ligandPart>
</feature>
<dbReference type="EC" id="2.1.1.13" evidence="9 10"/>
<keyword evidence="5 10" id="KW-0949">S-adenosyl-L-methionine</keyword>
<dbReference type="UniPathway" id="UPA00051">
    <property type="reaction ID" value="UER00081"/>
</dbReference>
<comment type="caution">
    <text evidence="17">The sequence shown here is derived from an EMBL/GenBank/DDBJ whole genome shotgun (WGS) entry which is preliminary data.</text>
</comment>
<dbReference type="Gene3D" id="1.10.288.10">
    <property type="entry name" value="Cobalamin-dependent Methionine Synthase, domain 2"/>
    <property type="match status" value="1"/>
</dbReference>
<evidence type="ECO:0000256" key="7">
    <source>
        <dbReference type="ARBA" id="ARBA00022737"/>
    </source>
</evidence>
<dbReference type="PROSITE" id="PS51337">
    <property type="entry name" value="B12_BINDING_NTER"/>
    <property type="match status" value="1"/>
</dbReference>
<dbReference type="GO" id="GO:0032259">
    <property type="term" value="P:methylation"/>
    <property type="evidence" value="ECO:0007669"/>
    <property type="project" value="UniProtKB-KW"/>
</dbReference>
<keyword evidence="10" id="KW-0862">Zinc</keyword>
<dbReference type="FunFam" id="1.10.1240.10:FF:000001">
    <property type="entry name" value="Methionine synthase"/>
    <property type="match status" value="1"/>
</dbReference>
<dbReference type="Pfam" id="PF02607">
    <property type="entry name" value="B12-binding_2"/>
    <property type="match status" value="1"/>
</dbReference>
<dbReference type="Gene3D" id="3.10.196.10">
    <property type="entry name" value="Vitamin B12-dependent methionine synthase, activation domain"/>
    <property type="match status" value="1"/>
</dbReference>
<accession>A0A369VXD4</accession>
<dbReference type="Proteomes" id="UP000253918">
    <property type="component" value="Unassembled WGS sequence"/>
</dbReference>
<dbReference type="SUPFAM" id="SSF51717">
    <property type="entry name" value="Dihydropteroate synthetase-like"/>
    <property type="match status" value="1"/>
</dbReference>
<keyword evidence="7" id="KW-0677">Repeat</keyword>
<dbReference type="FunFam" id="3.40.50.280:FF:000001">
    <property type="entry name" value="Methionine synthase"/>
    <property type="match status" value="1"/>
</dbReference>
<keyword evidence="3 10" id="KW-0846">Cobalamin</keyword>
<dbReference type="AlphaFoldDB" id="A0A369VXD4"/>
<dbReference type="Gene3D" id="1.10.1240.10">
    <property type="entry name" value="Methionine synthase domain"/>
    <property type="match status" value="1"/>
</dbReference>
<feature type="domain" description="AdoMet activation" evidence="14">
    <location>
        <begin position="549"/>
        <end position="892"/>
    </location>
</feature>
<dbReference type="PANTHER" id="PTHR45833:SF1">
    <property type="entry name" value="METHIONINE SYNTHASE"/>
    <property type="match status" value="1"/>
</dbReference>
<dbReference type="PROSITE" id="PS50974">
    <property type="entry name" value="ADOMET_ACTIVATION"/>
    <property type="match status" value="1"/>
</dbReference>
<dbReference type="InterPro" id="IPR036724">
    <property type="entry name" value="Cobalamin-bd_sf"/>
</dbReference>
<dbReference type="SMART" id="SM01018">
    <property type="entry name" value="B12-binding_2"/>
    <property type="match status" value="1"/>
</dbReference>
<dbReference type="Pfam" id="PF02310">
    <property type="entry name" value="B12-binding"/>
    <property type="match status" value="1"/>
</dbReference>
<evidence type="ECO:0000259" key="16">
    <source>
        <dbReference type="PROSITE" id="PS51337"/>
    </source>
</evidence>
<dbReference type="NCBIfam" id="TIGR02082">
    <property type="entry name" value="metH"/>
    <property type="match status" value="1"/>
</dbReference>
<evidence type="ECO:0000256" key="3">
    <source>
        <dbReference type="ARBA" id="ARBA00022628"/>
    </source>
</evidence>
<evidence type="ECO:0000259" key="14">
    <source>
        <dbReference type="PROSITE" id="PS50974"/>
    </source>
</evidence>
<feature type="binding site" evidence="12">
    <location>
        <position position="457"/>
    </location>
    <ligand>
        <name>methylcob(III)alamin</name>
        <dbReference type="ChEBI" id="CHEBI:28115"/>
    </ligand>
</feature>
<dbReference type="RefSeq" id="WP_114686083.1">
    <property type="nucleotide sequence ID" value="NZ_QQNB01000001.1"/>
</dbReference>
<feature type="binding site" evidence="12">
    <location>
        <position position="803"/>
    </location>
    <ligand>
        <name>S-adenosyl-L-methionine</name>
        <dbReference type="ChEBI" id="CHEBI:59789"/>
    </ligand>
</feature>
<feature type="domain" description="B12-binding" evidence="15">
    <location>
        <begin position="399"/>
        <end position="534"/>
    </location>
</feature>
<dbReference type="SUPFAM" id="SSF47644">
    <property type="entry name" value="Methionine synthase domain"/>
    <property type="match status" value="1"/>
</dbReference>
<comment type="pathway">
    <text evidence="10">Amino-acid biosynthesis; L-methionine biosynthesis via de novo pathway; L-methionine from L-homocysteine (MetH route): step 1/1.</text>
</comment>
<organism evidence="17 18">
    <name type="scientific">Sphingomonas aracearum</name>
    <dbReference type="NCBI Taxonomy" id="2283317"/>
    <lineage>
        <taxon>Bacteria</taxon>
        <taxon>Pseudomonadati</taxon>
        <taxon>Pseudomonadota</taxon>
        <taxon>Alphaproteobacteria</taxon>
        <taxon>Sphingomonadales</taxon>
        <taxon>Sphingomonadaceae</taxon>
        <taxon>Sphingomonas</taxon>
    </lineage>
</organism>
<dbReference type="PROSITE" id="PS51332">
    <property type="entry name" value="B12_BINDING"/>
    <property type="match status" value="1"/>
</dbReference>
<gene>
    <name evidence="17" type="primary">metH</name>
    <name evidence="17" type="ORF">DVW87_01940</name>
</gene>
<feature type="binding site" evidence="12">
    <location>
        <position position="513"/>
    </location>
    <ligand>
        <name>methylcob(III)alamin</name>
        <dbReference type="ChEBI" id="CHEBI:28115"/>
    </ligand>
</feature>
<dbReference type="CDD" id="cd02069">
    <property type="entry name" value="methionine_synthase_B12_BD"/>
    <property type="match status" value="1"/>
</dbReference>
<keyword evidence="4 10" id="KW-0808">Transferase</keyword>
<dbReference type="InterPro" id="IPR037010">
    <property type="entry name" value="VitB12-dep_Met_synth_activ_sf"/>
</dbReference>
<dbReference type="PIRSF" id="PIRSF000381">
    <property type="entry name" value="MetH"/>
    <property type="match status" value="1"/>
</dbReference>
<dbReference type="PROSITE" id="PS50972">
    <property type="entry name" value="PTERIN_BINDING"/>
    <property type="match status" value="1"/>
</dbReference>
<dbReference type="InterPro" id="IPR050554">
    <property type="entry name" value="Met_Synthase/Corrinoid"/>
</dbReference>
<comment type="similarity">
    <text evidence="1">Belongs to the vitamin-B12 dependent methionine synthase family.</text>
</comment>
<comment type="cofactor">
    <cofactor evidence="10 11">
        <name>methylcob(III)alamin</name>
        <dbReference type="ChEBI" id="CHEBI:28115"/>
    </cofactor>
</comment>
<reference evidence="17 18" key="1">
    <citation type="submission" date="2018-07" db="EMBL/GenBank/DDBJ databases">
        <title>a novel species of Sphingomonas isolated from the rhizosphere soil of Araceae plant.</title>
        <authorList>
            <person name="Zhiyong W."/>
            <person name="Qinglan Z."/>
            <person name="Zhiwei F."/>
            <person name="Ding X."/>
            <person name="Gejiao W."/>
            <person name="Shixue Z."/>
        </authorList>
    </citation>
    <scope>NUCLEOTIDE SEQUENCE [LARGE SCALE GENOMIC DNA]</scope>
    <source>
        <strain evidence="17 18">WZY 27</strain>
    </source>
</reference>
<sequence length="892" mass="97228">MTTPTQFINIGERTNVTGSAKFKKLILAGDYAAAIEVAREQVENGAQIVDVNMDEGLLDAHAAMTTFLKLMTSEPDIARVPVMIDSSKWSVIEAGLKCVSGKPIVNSISMKEGVDKFLAEARKCMAYGAAVVVMAFDEAGQADTRDRKIEICCRAYDLLTGIGFPPEDIIFDANVFAVATGIEEHNNYAVDFIEAVKEIKARCPHVHFSGGLSNLSFSFRGNEPVRRAMHSVFLYHAIPAGLDMAIVNAGQLDVYDTIDPDLRTACEDVILNRDPDAGERLVALAEKYRGTDAAAEKAAEEWRGWPVIKRLEHALVKGIDLYVVDDTEEARQAIDARGGRPIEVIEGPLMDGMNVVGDLFGSGKMFLPQVVKSARVMKKAVAHLLPFIEAAKEPGAKGKGRIVMATVKGDVHDIGKNIVGVVLQCNGFEVIDMGVMVPWSDILKAANENDADMIGLSGLITPSLDEMVTVAEEMKRADMTMPLLIGGATTSKVHTALRIAPAYDGPVVHVLDASRAVGVATTLVSETIRDDYVAKIADDYAAVRRAREGKGANDLLPIARARDNGFVADMALKPTAPARPGLHVFEDWDLADLRETIDWTPFFRAWELAGNFPAILEDKVVGESATSLYADAQAMLDTIIAEKWLTARGVAALWPCHRDGDDVWVQLAHSADHRSPGGAAAGPGAVPDLDRTNEQSVRLPFLRQQIAKREGRANMCLADFIDPAGDWMGGFAVSIHGIEPHLERFKAQVDDYNDILLKALADRLAEAFAERLHQHVRTTLWGYAPDEQLTNEALIREQYRGIRPAPGYPACPEHSLKPVLFEMLQAEANTGATLTESFAMLPTAAVSGFYFGHPQAEYFGVARIGADQVEDYARRRGVDVETATRYLRPNLD</sequence>
<dbReference type="CDD" id="cd00740">
    <property type="entry name" value="MeTr"/>
    <property type="match status" value="1"/>
</dbReference>
<keyword evidence="18" id="KW-1185">Reference proteome</keyword>
<name>A0A369VXD4_9SPHN</name>
<keyword evidence="10" id="KW-0028">Amino-acid biosynthesis</keyword>
<feature type="binding site" evidence="12">
    <location>
        <position position="598"/>
    </location>
    <ligand>
        <name>S-adenosyl-L-methionine</name>
        <dbReference type="ChEBI" id="CHEBI:59789"/>
    </ligand>
</feature>
<evidence type="ECO:0000256" key="1">
    <source>
        <dbReference type="ARBA" id="ARBA00010398"/>
    </source>
</evidence>
<proteinExistence type="inferred from homology"/>
<evidence type="ECO:0000256" key="8">
    <source>
        <dbReference type="ARBA" id="ARBA00023285"/>
    </source>
</evidence>
<evidence type="ECO:0000313" key="17">
    <source>
        <dbReference type="EMBL" id="RDE06499.1"/>
    </source>
</evidence>
<evidence type="ECO:0000256" key="12">
    <source>
        <dbReference type="PIRSR" id="PIRSR000381-2"/>
    </source>
</evidence>
<keyword evidence="10" id="KW-0486">Methionine biosynthesis</keyword>
<dbReference type="Gene3D" id="3.40.50.280">
    <property type="entry name" value="Cobalamin-binding domain"/>
    <property type="match status" value="1"/>
</dbReference>
<dbReference type="InterPro" id="IPR033706">
    <property type="entry name" value="Met_synthase_B12-bd"/>
</dbReference>
<dbReference type="EMBL" id="QQNB01000001">
    <property type="protein sequence ID" value="RDE06499.1"/>
    <property type="molecule type" value="Genomic_DNA"/>
</dbReference>
<protein>
    <recommendedName>
        <fullName evidence="9 10">Methionine synthase</fullName>
        <ecNumber evidence="9 10">2.1.1.13</ecNumber>
    </recommendedName>
    <alternativeName>
        <fullName evidence="10">5-methyltetrahydrofolate--homocysteine methyltransferase</fullName>
    </alternativeName>
</protein>
<keyword evidence="2 10" id="KW-0489">Methyltransferase</keyword>
<evidence type="ECO:0000259" key="13">
    <source>
        <dbReference type="PROSITE" id="PS50972"/>
    </source>
</evidence>
<evidence type="ECO:0000256" key="5">
    <source>
        <dbReference type="ARBA" id="ARBA00022691"/>
    </source>
</evidence>
<dbReference type="InterPro" id="IPR004223">
    <property type="entry name" value="VitB12-dep_Met_synth_activ_dom"/>
</dbReference>
<dbReference type="InterPro" id="IPR011822">
    <property type="entry name" value="MetH"/>
</dbReference>
<dbReference type="InterPro" id="IPR036594">
    <property type="entry name" value="Meth_synthase_dom"/>
</dbReference>
<dbReference type="PANTHER" id="PTHR45833">
    <property type="entry name" value="METHIONINE SYNTHASE"/>
    <property type="match status" value="1"/>
</dbReference>
<feature type="domain" description="B12-binding N-terminal" evidence="16">
    <location>
        <begin position="298"/>
        <end position="396"/>
    </location>
</feature>
<feature type="binding site" evidence="12">
    <location>
        <position position="346"/>
    </location>
    <ligand>
        <name>methylcob(III)alamin</name>
        <dbReference type="ChEBI" id="CHEBI:28115"/>
    </ligand>
</feature>
<dbReference type="GO" id="GO:0050667">
    <property type="term" value="P:homocysteine metabolic process"/>
    <property type="evidence" value="ECO:0007669"/>
    <property type="project" value="TreeGrafter"/>
</dbReference>
<dbReference type="InterPro" id="IPR011005">
    <property type="entry name" value="Dihydropteroate_synth-like_sf"/>
</dbReference>
<dbReference type="InterPro" id="IPR006158">
    <property type="entry name" value="Cobalamin-bd"/>
</dbReference>
<dbReference type="Pfam" id="PF00809">
    <property type="entry name" value="Pterin_bind"/>
    <property type="match status" value="1"/>
</dbReference>
<evidence type="ECO:0000256" key="6">
    <source>
        <dbReference type="ARBA" id="ARBA00022723"/>
    </source>
</evidence>
<keyword evidence="6 10" id="KW-0479">Metal-binding</keyword>
<evidence type="ECO:0000256" key="11">
    <source>
        <dbReference type="PIRSR" id="PIRSR000381-1"/>
    </source>
</evidence>
<dbReference type="SUPFAM" id="SSF56507">
    <property type="entry name" value="Methionine synthase activation domain-like"/>
    <property type="match status" value="1"/>
</dbReference>
<dbReference type="OrthoDB" id="9803687at2"/>
<comment type="cofactor">
    <cofactor evidence="10">
        <name>Zn(2+)</name>
        <dbReference type="ChEBI" id="CHEBI:29105"/>
    </cofactor>
</comment>
<feature type="binding site" evidence="12">
    <location>
        <begin position="858"/>
        <end position="859"/>
    </location>
    <ligand>
        <name>S-adenosyl-L-methionine</name>
        <dbReference type="ChEBI" id="CHEBI:59789"/>
    </ligand>
</feature>
<evidence type="ECO:0000256" key="2">
    <source>
        <dbReference type="ARBA" id="ARBA00022603"/>
    </source>
</evidence>
<dbReference type="GO" id="GO:0008270">
    <property type="term" value="F:zinc ion binding"/>
    <property type="evidence" value="ECO:0007669"/>
    <property type="project" value="UniProtKB-UniRule"/>
</dbReference>
<dbReference type="InterPro" id="IPR003759">
    <property type="entry name" value="Cbl-bd_cap"/>
</dbReference>